<dbReference type="OrthoDB" id="5343383at2759"/>
<gene>
    <name evidence="2" type="ORF">CABS02_01891</name>
</gene>
<sequence length="150" mass="17374">MKSNTPCNFADVSFCRRTHEAPIPPDADHIQWGGDDEDEAEDEKDDKSNGEDSEESEEDVDIYTLGHNWRYLPTYRINTFFKMCQEQWKVMNWMPKKWNGLATLGRDTGPQKQSLTRRTIMREAGWPGTGEEVGLGWDKAKAEKQMIELM</sequence>
<accession>A0A9P9XPV1</accession>
<dbReference type="AlphaFoldDB" id="A0A9P9XPV1"/>
<comment type="caution">
    <text evidence="2">The sequence shown here is derived from an EMBL/GenBank/DDBJ whole genome shotgun (WGS) entry which is preliminary data.</text>
</comment>
<evidence type="ECO:0000313" key="2">
    <source>
        <dbReference type="EMBL" id="KAI3557709.1"/>
    </source>
</evidence>
<evidence type="ECO:0000313" key="3">
    <source>
        <dbReference type="Proteomes" id="UP001056436"/>
    </source>
</evidence>
<protein>
    <submittedName>
        <fullName evidence="2">Uncharacterized protein</fullName>
    </submittedName>
</protein>
<reference evidence="2" key="1">
    <citation type="submission" date="2019-01" db="EMBL/GenBank/DDBJ databases">
        <title>Colletotrichum abscissum LGMF1257.</title>
        <authorList>
            <person name="Baroncelli R."/>
        </authorList>
    </citation>
    <scope>NUCLEOTIDE SEQUENCE</scope>
    <source>
        <strain evidence="2">Ca142</strain>
    </source>
</reference>
<name>A0A9P9XPV1_9PEZI</name>
<evidence type="ECO:0000256" key="1">
    <source>
        <dbReference type="SAM" id="MobiDB-lite"/>
    </source>
</evidence>
<dbReference type="EMBL" id="SDAQ01000006">
    <property type="protein sequence ID" value="KAI3557709.1"/>
    <property type="molecule type" value="Genomic_DNA"/>
</dbReference>
<feature type="region of interest" description="Disordered" evidence="1">
    <location>
        <begin position="19"/>
        <end position="59"/>
    </location>
</feature>
<dbReference type="Proteomes" id="UP001056436">
    <property type="component" value="Unassembled WGS sequence"/>
</dbReference>
<proteinExistence type="predicted"/>
<feature type="compositionally biased region" description="Acidic residues" evidence="1">
    <location>
        <begin position="34"/>
        <end position="44"/>
    </location>
</feature>
<organism evidence="2 3">
    <name type="scientific">Colletotrichum abscissum</name>
    <dbReference type="NCBI Taxonomy" id="1671311"/>
    <lineage>
        <taxon>Eukaryota</taxon>
        <taxon>Fungi</taxon>
        <taxon>Dikarya</taxon>
        <taxon>Ascomycota</taxon>
        <taxon>Pezizomycotina</taxon>
        <taxon>Sordariomycetes</taxon>
        <taxon>Hypocreomycetidae</taxon>
        <taxon>Glomerellales</taxon>
        <taxon>Glomerellaceae</taxon>
        <taxon>Colletotrichum</taxon>
        <taxon>Colletotrichum acutatum species complex</taxon>
    </lineage>
</organism>
<keyword evidence="3" id="KW-1185">Reference proteome</keyword>